<gene>
    <name evidence="3" type="ORF">ACFFRH_28835</name>
</gene>
<dbReference type="SUPFAM" id="SSF102405">
    <property type="entry name" value="MCP/YpsA-like"/>
    <property type="match status" value="1"/>
</dbReference>
<dbReference type="Pfam" id="PF03641">
    <property type="entry name" value="Lysine_decarbox"/>
    <property type="match status" value="1"/>
</dbReference>
<dbReference type="Proteomes" id="UP001589610">
    <property type="component" value="Unassembled WGS sequence"/>
</dbReference>
<protein>
    <recommendedName>
        <fullName evidence="2">Cytokinin riboside 5'-monophosphate phosphoribohydrolase</fullName>
        <ecNumber evidence="2">3.2.2.n1</ecNumber>
    </recommendedName>
</protein>
<dbReference type="InterPro" id="IPR031100">
    <property type="entry name" value="LOG_fam"/>
</dbReference>
<accession>A0ABV5TK58</accession>
<keyword evidence="2" id="KW-0203">Cytokinin biosynthesis</keyword>
<evidence type="ECO:0000313" key="4">
    <source>
        <dbReference type="Proteomes" id="UP001589610"/>
    </source>
</evidence>
<proteinExistence type="inferred from homology"/>
<dbReference type="EC" id="3.2.2.n1" evidence="2"/>
<dbReference type="InterPro" id="IPR005269">
    <property type="entry name" value="LOG"/>
</dbReference>
<dbReference type="Gene3D" id="3.40.50.450">
    <property type="match status" value="1"/>
</dbReference>
<dbReference type="NCBIfam" id="TIGR00730">
    <property type="entry name" value="Rossman fold protein, TIGR00730 family"/>
    <property type="match status" value="1"/>
</dbReference>
<keyword evidence="2" id="KW-0378">Hydrolase</keyword>
<comment type="catalytic activity">
    <reaction evidence="2">
        <text>N(6)-(dimethylallyl)adenosine 5'-phosphate + H2O = N(6)-dimethylallyladenine + D-ribose 5-phosphate</text>
        <dbReference type="Rhea" id="RHEA:48560"/>
        <dbReference type="ChEBI" id="CHEBI:15377"/>
        <dbReference type="ChEBI" id="CHEBI:17660"/>
        <dbReference type="ChEBI" id="CHEBI:57526"/>
        <dbReference type="ChEBI" id="CHEBI:78346"/>
        <dbReference type="EC" id="3.2.2.n1"/>
    </reaction>
</comment>
<dbReference type="PANTHER" id="PTHR31223">
    <property type="entry name" value="LOG FAMILY PROTEIN YJL055W"/>
    <property type="match status" value="1"/>
</dbReference>
<organism evidence="3 4">
    <name type="scientific">Streptosporangium vulgare</name>
    <dbReference type="NCBI Taxonomy" id="46190"/>
    <lineage>
        <taxon>Bacteria</taxon>
        <taxon>Bacillati</taxon>
        <taxon>Actinomycetota</taxon>
        <taxon>Actinomycetes</taxon>
        <taxon>Streptosporangiales</taxon>
        <taxon>Streptosporangiaceae</taxon>
        <taxon>Streptosporangium</taxon>
    </lineage>
</organism>
<comment type="similarity">
    <text evidence="1 2">Belongs to the LOG family.</text>
</comment>
<evidence type="ECO:0000313" key="3">
    <source>
        <dbReference type="EMBL" id="MFB9679507.1"/>
    </source>
</evidence>
<evidence type="ECO:0000256" key="2">
    <source>
        <dbReference type="RuleBase" id="RU363015"/>
    </source>
</evidence>
<keyword evidence="4" id="KW-1185">Reference proteome</keyword>
<sequence length="219" mass="23535">MHNIRQRAAIIATFCGARPGRDLAYAALAQDFGTALGRRGCGLVYGAGGVGMMRAVAEAALAQGANVTGVVPHDLHERERSQKAPGQIFLVRTMHERKALMYRLSSAFAVLPGGFGTLDELMEVATWNQLGMHRKRVVLLNAKGYFDSLLGFLDRVAQDGFLTPEERDLICATGDVEEALDLLTAETPQAAVAVTVPAAAARPAHDEIRAVPDSRLLTR</sequence>
<name>A0ABV5TK58_9ACTN</name>
<dbReference type="RefSeq" id="WP_344747152.1">
    <property type="nucleotide sequence ID" value="NZ_BAAAWW010000118.1"/>
</dbReference>
<reference evidence="3 4" key="1">
    <citation type="submission" date="2024-09" db="EMBL/GenBank/DDBJ databases">
        <authorList>
            <person name="Sun Q."/>
            <person name="Mori K."/>
        </authorList>
    </citation>
    <scope>NUCLEOTIDE SEQUENCE [LARGE SCALE GENOMIC DNA]</scope>
    <source>
        <strain evidence="3 4">JCM 3028</strain>
    </source>
</reference>
<dbReference type="EMBL" id="JBHMBS010000016">
    <property type="protein sequence ID" value="MFB9679507.1"/>
    <property type="molecule type" value="Genomic_DNA"/>
</dbReference>
<comment type="catalytic activity">
    <reaction evidence="2">
        <text>9-ribosyl-trans-zeatin 5'-phosphate + H2O = trans-zeatin + D-ribose 5-phosphate</text>
        <dbReference type="Rhea" id="RHEA:48564"/>
        <dbReference type="ChEBI" id="CHEBI:15377"/>
        <dbReference type="ChEBI" id="CHEBI:16522"/>
        <dbReference type="ChEBI" id="CHEBI:78346"/>
        <dbReference type="ChEBI" id="CHEBI:87947"/>
        <dbReference type="EC" id="3.2.2.n1"/>
    </reaction>
</comment>
<dbReference type="PANTHER" id="PTHR31223:SF70">
    <property type="entry name" value="LOG FAMILY PROTEIN YJL055W"/>
    <property type="match status" value="1"/>
</dbReference>
<evidence type="ECO:0000256" key="1">
    <source>
        <dbReference type="ARBA" id="ARBA00006763"/>
    </source>
</evidence>
<comment type="caution">
    <text evidence="3">The sequence shown here is derived from an EMBL/GenBank/DDBJ whole genome shotgun (WGS) entry which is preliminary data.</text>
</comment>